<keyword evidence="7" id="KW-0653">Protein transport</keyword>
<dbReference type="GO" id="GO:0015031">
    <property type="term" value="P:protein transport"/>
    <property type="evidence" value="ECO:0007669"/>
    <property type="project" value="UniProtKB-KW"/>
</dbReference>
<evidence type="ECO:0000256" key="5">
    <source>
        <dbReference type="ARBA" id="ARBA00022786"/>
    </source>
</evidence>
<dbReference type="GO" id="GO:0000045">
    <property type="term" value="P:autophagosome assembly"/>
    <property type="evidence" value="ECO:0007669"/>
    <property type="project" value="InterPro"/>
</dbReference>
<dbReference type="GO" id="GO:0000422">
    <property type="term" value="P:autophagy of mitochondrion"/>
    <property type="evidence" value="ECO:0007669"/>
    <property type="project" value="TreeGrafter"/>
</dbReference>
<comment type="similarity">
    <text evidence="2 7">Belongs to the ATG12 family.</text>
</comment>
<comment type="subunit">
    <text evidence="7">Forms a conjugate with ATG5.</text>
</comment>
<dbReference type="InParanoid" id="A0A1D2VNB6"/>
<dbReference type="InterPro" id="IPR007242">
    <property type="entry name" value="Atg12"/>
</dbReference>
<organism evidence="9 10">
    <name type="scientific">Ascoidea rubescens DSM 1968</name>
    <dbReference type="NCBI Taxonomy" id="1344418"/>
    <lineage>
        <taxon>Eukaryota</taxon>
        <taxon>Fungi</taxon>
        <taxon>Dikarya</taxon>
        <taxon>Ascomycota</taxon>
        <taxon>Saccharomycotina</taxon>
        <taxon>Saccharomycetes</taxon>
        <taxon>Ascoideaceae</taxon>
        <taxon>Ascoidea</taxon>
    </lineage>
</organism>
<dbReference type="PANTHER" id="PTHR13385">
    <property type="entry name" value="AUTOPHAGY PROTEIN 12"/>
    <property type="match status" value="1"/>
</dbReference>
<dbReference type="AlphaFoldDB" id="A0A1D2VNB6"/>
<evidence type="ECO:0000256" key="6">
    <source>
        <dbReference type="ARBA" id="ARBA00023006"/>
    </source>
</evidence>
<feature type="region of interest" description="Disordered" evidence="8">
    <location>
        <begin position="1"/>
        <end position="45"/>
    </location>
</feature>
<keyword evidence="6 7" id="KW-0072">Autophagy</keyword>
<dbReference type="GO" id="GO:0019776">
    <property type="term" value="F:Atg8-family ligase activity"/>
    <property type="evidence" value="ECO:0007669"/>
    <property type="project" value="TreeGrafter"/>
</dbReference>
<dbReference type="GO" id="GO:0097352">
    <property type="term" value="P:autophagosome maturation"/>
    <property type="evidence" value="ECO:0007669"/>
    <property type="project" value="TreeGrafter"/>
</dbReference>
<evidence type="ECO:0000256" key="8">
    <source>
        <dbReference type="SAM" id="MobiDB-lite"/>
    </source>
</evidence>
<evidence type="ECO:0000256" key="7">
    <source>
        <dbReference type="RuleBase" id="RU361201"/>
    </source>
</evidence>
<evidence type="ECO:0000313" key="9">
    <source>
        <dbReference type="EMBL" id="ODV63067.1"/>
    </source>
</evidence>
<dbReference type="STRING" id="1344418.A0A1D2VNB6"/>
<dbReference type="EMBL" id="KV454476">
    <property type="protein sequence ID" value="ODV63067.1"/>
    <property type="molecule type" value="Genomic_DNA"/>
</dbReference>
<dbReference type="GO" id="GO:0034727">
    <property type="term" value="P:piecemeal microautophagy of the nucleus"/>
    <property type="evidence" value="ECO:0007669"/>
    <property type="project" value="TreeGrafter"/>
</dbReference>
<dbReference type="RefSeq" id="XP_020049374.1">
    <property type="nucleotide sequence ID" value="XM_020192699.1"/>
</dbReference>
<dbReference type="OrthoDB" id="10003551at2759"/>
<evidence type="ECO:0000256" key="3">
    <source>
        <dbReference type="ARBA" id="ARBA00015875"/>
    </source>
</evidence>
<dbReference type="SUPFAM" id="SSF54236">
    <property type="entry name" value="Ubiquitin-like"/>
    <property type="match status" value="1"/>
</dbReference>
<feature type="compositionally biased region" description="Polar residues" evidence="8">
    <location>
        <begin position="1"/>
        <end position="12"/>
    </location>
</feature>
<dbReference type="GO" id="GO:0034274">
    <property type="term" value="C:Atg12-Atg5-Atg16 complex"/>
    <property type="evidence" value="ECO:0007669"/>
    <property type="project" value="TreeGrafter"/>
</dbReference>
<dbReference type="Gene3D" id="3.10.20.90">
    <property type="entry name" value="Phosphatidylinositol 3-kinase Catalytic Subunit, Chain A, domain 1"/>
    <property type="match status" value="1"/>
</dbReference>
<feature type="compositionally biased region" description="Basic and acidic residues" evidence="8">
    <location>
        <begin position="13"/>
        <end position="37"/>
    </location>
</feature>
<dbReference type="FunCoup" id="A0A1D2VNB6">
    <property type="interactions" value="170"/>
</dbReference>
<keyword evidence="5 7" id="KW-0833">Ubl conjugation pathway</keyword>
<evidence type="ECO:0000256" key="2">
    <source>
        <dbReference type="ARBA" id="ARBA00007778"/>
    </source>
</evidence>
<evidence type="ECO:0000256" key="1">
    <source>
        <dbReference type="ARBA" id="ARBA00004623"/>
    </source>
</evidence>
<name>A0A1D2VNB6_9ASCO</name>
<gene>
    <name evidence="9" type="ORF">ASCRUDRAFT_74468</name>
</gene>
<comment type="function">
    <text evidence="7">Ubiquitin-like protein involved in cytoplasm to vacuole transport (Cvt), autophagy vesicles formation, mitophagy, and nucleophagy.</text>
</comment>
<keyword evidence="7" id="KW-0472">Membrane</keyword>
<dbReference type="GO" id="GO:0061723">
    <property type="term" value="P:glycophagy"/>
    <property type="evidence" value="ECO:0007669"/>
    <property type="project" value="TreeGrafter"/>
</dbReference>
<keyword evidence="7" id="KW-0813">Transport</keyword>
<comment type="subcellular location">
    <subcellularLocation>
        <location evidence="1 7">Preautophagosomal structure membrane</location>
        <topology evidence="1 7">Peripheral membrane protein</topology>
    </subcellularLocation>
</comment>
<dbReference type="Pfam" id="PF04110">
    <property type="entry name" value="APG12"/>
    <property type="match status" value="1"/>
</dbReference>
<evidence type="ECO:0000256" key="4">
    <source>
        <dbReference type="ARBA" id="ARBA00022499"/>
    </source>
</evidence>
<dbReference type="GO" id="GO:0000421">
    <property type="term" value="C:autophagosome membrane"/>
    <property type="evidence" value="ECO:0007669"/>
    <property type="project" value="TreeGrafter"/>
</dbReference>
<reference evidence="10" key="1">
    <citation type="submission" date="2016-05" db="EMBL/GenBank/DDBJ databases">
        <title>Comparative genomics of biotechnologically important yeasts.</title>
        <authorList>
            <consortium name="DOE Joint Genome Institute"/>
            <person name="Riley R."/>
            <person name="Haridas S."/>
            <person name="Wolfe K.H."/>
            <person name="Lopes M.R."/>
            <person name="Hittinger C.T."/>
            <person name="Goker M."/>
            <person name="Salamov A."/>
            <person name="Wisecaver J."/>
            <person name="Long T.M."/>
            <person name="Aerts A.L."/>
            <person name="Barry K."/>
            <person name="Choi C."/>
            <person name="Clum A."/>
            <person name="Coughlan A.Y."/>
            <person name="Deshpande S."/>
            <person name="Douglass A.P."/>
            <person name="Hanson S.J."/>
            <person name="Klenk H.-P."/>
            <person name="Labutti K."/>
            <person name="Lapidus A."/>
            <person name="Lindquist E."/>
            <person name="Lipzen A."/>
            <person name="Meier-Kolthoff J.P."/>
            <person name="Ohm R.A."/>
            <person name="Otillar R.P."/>
            <person name="Pangilinan J."/>
            <person name="Peng Y."/>
            <person name="Rokas A."/>
            <person name="Rosa C.A."/>
            <person name="Scheuner C."/>
            <person name="Sibirny A.A."/>
            <person name="Slot J.C."/>
            <person name="Stielow J.B."/>
            <person name="Sun H."/>
            <person name="Kurtzman C.P."/>
            <person name="Blackwell M."/>
            <person name="Grigoriev I.V."/>
            <person name="Jeffries T.W."/>
        </authorList>
    </citation>
    <scope>NUCLEOTIDE SEQUENCE [LARGE SCALE GENOMIC DNA]</scope>
    <source>
        <strain evidence="10">DSM 1968</strain>
    </source>
</reference>
<accession>A0A1D2VNB6</accession>
<dbReference type="CDD" id="cd01612">
    <property type="entry name" value="Ubl_ATG12"/>
    <property type="match status" value="1"/>
</dbReference>
<dbReference type="GeneID" id="30966335"/>
<evidence type="ECO:0000313" key="10">
    <source>
        <dbReference type="Proteomes" id="UP000095038"/>
    </source>
</evidence>
<sequence length="189" mass="21695">MFSLTRQLTQNNEPDKDKDKDKKEDTRKIDNEDDKQNKNNNNSNEITIQDTNLARSKISTTNSLILHNLPSKQNNLVVNLSKNYDKTNQVQKCLIRFQSIGSVNQIQPKVYKISSNQQFSSLIVFLKKKLKIYNNNQDNNNDSSTDSQIFCYIKNTFAPSPDEIIGNLFKNFATNNELIVCYCNTVAFG</sequence>
<proteinExistence type="inferred from homology"/>
<dbReference type="Proteomes" id="UP000095038">
    <property type="component" value="Unassembled WGS sequence"/>
</dbReference>
<dbReference type="PANTHER" id="PTHR13385:SF0">
    <property type="entry name" value="UBIQUITIN-LIKE PROTEIN ATG12"/>
    <property type="match status" value="1"/>
</dbReference>
<keyword evidence="10" id="KW-1185">Reference proteome</keyword>
<dbReference type="InterPro" id="IPR029071">
    <property type="entry name" value="Ubiquitin-like_domsf"/>
</dbReference>
<protein>
    <recommendedName>
        <fullName evidence="3 7">Ubiquitin-like protein ATG12</fullName>
    </recommendedName>
</protein>
<keyword evidence="4 7" id="KW-1017">Isopeptide bond</keyword>
<dbReference type="GO" id="GO:0034045">
    <property type="term" value="C:phagophore assembly site membrane"/>
    <property type="evidence" value="ECO:0007669"/>
    <property type="project" value="UniProtKB-SubCell"/>
</dbReference>